<gene>
    <name evidence="2" type="ordered locus">Echvi_4587</name>
</gene>
<dbReference type="AlphaFoldDB" id="L0G3E1"/>
<dbReference type="OrthoDB" id="978983at2"/>
<protein>
    <recommendedName>
        <fullName evidence="4">DUF4381 domain-containing protein</fullName>
    </recommendedName>
</protein>
<dbReference type="STRING" id="926556.Echvi_4587"/>
<reference evidence="3" key="1">
    <citation type="submission" date="2012-02" db="EMBL/GenBank/DDBJ databases">
        <title>The complete genome of Echinicola vietnamensis DSM 17526.</title>
        <authorList>
            <person name="Lucas S."/>
            <person name="Copeland A."/>
            <person name="Lapidus A."/>
            <person name="Glavina del Rio T."/>
            <person name="Dalin E."/>
            <person name="Tice H."/>
            <person name="Bruce D."/>
            <person name="Goodwin L."/>
            <person name="Pitluck S."/>
            <person name="Peters L."/>
            <person name="Ovchinnikova G."/>
            <person name="Teshima H."/>
            <person name="Kyrpides N."/>
            <person name="Mavromatis K."/>
            <person name="Ivanova N."/>
            <person name="Brettin T."/>
            <person name="Detter J.C."/>
            <person name="Han C."/>
            <person name="Larimer F."/>
            <person name="Land M."/>
            <person name="Hauser L."/>
            <person name="Markowitz V."/>
            <person name="Cheng J.-F."/>
            <person name="Hugenholtz P."/>
            <person name="Woyke T."/>
            <person name="Wu D."/>
            <person name="Brambilla E."/>
            <person name="Klenk H.-P."/>
            <person name="Eisen J.A."/>
        </authorList>
    </citation>
    <scope>NUCLEOTIDE SEQUENCE [LARGE SCALE GENOMIC DNA]</scope>
    <source>
        <strain evidence="3">DSM 17526 / LMG 23754 / KMM 6221</strain>
    </source>
</reference>
<dbReference type="KEGG" id="evi:Echvi_4587"/>
<dbReference type="eggNOG" id="COG2304">
    <property type="taxonomic scope" value="Bacteria"/>
</dbReference>
<accession>L0G3E1</accession>
<evidence type="ECO:0000313" key="2">
    <source>
        <dbReference type="EMBL" id="AGA80759.1"/>
    </source>
</evidence>
<evidence type="ECO:0008006" key="4">
    <source>
        <dbReference type="Google" id="ProtNLM"/>
    </source>
</evidence>
<feature type="transmembrane region" description="Helical" evidence="1">
    <location>
        <begin position="40"/>
        <end position="61"/>
    </location>
</feature>
<sequence>MSMLVRQDSLATDSLVHLAAKLDLGPLQEPSAVPFSFETIGWPILGGLVLLGILIVGFLKVRAYRKNAYRRSALAELERVVSGQSPLVHSLVLLKRTAMHAYGRDQVGNMYGKAWYMFLDKKAQGVQFASIYDRIERLVYQEEQPDEQVRKAIISNTKKWIRDHDAS</sequence>
<keyword evidence="1" id="KW-1133">Transmembrane helix</keyword>
<proteinExistence type="predicted"/>
<evidence type="ECO:0000313" key="3">
    <source>
        <dbReference type="Proteomes" id="UP000010796"/>
    </source>
</evidence>
<dbReference type="HOGENOM" id="CLU_113195_1_0_10"/>
<dbReference type="InterPro" id="IPR025489">
    <property type="entry name" value="DUF4381"/>
</dbReference>
<keyword evidence="3" id="KW-1185">Reference proteome</keyword>
<dbReference type="Pfam" id="PF14316">
    <property type="entry name" value="DUF4381"/>
    <property type="match status" value="1"/>
</dbReference>
<dbReference type="RefSeq" id="WP_015268281.1">
    <property type="nucleotide sequence ID" value="NC_019904.1"/>
</dbReference>
<dbReference type="Proteomes" id="UP000010796">
    <property type="component" value="Chromosome"/>
</dbReference>
<evidence type="ECO:0000256" key="1">
    <source>
        <dbReference type="SAM" id="Phobius"/>
    </source>
</evidence>
<keyword evidence="1" id="KW-0812">Transmembrane</keyword>
<keyword evidence="1" id="KW-0472">Membrane</keyword>
<organism evidence="2 3">
    <name type="scientific">Echinicola vietnamensis (strain DSM 17526 / LMG 23754 / KMM 6221)</name>
    <dbReference type="NCBI Taxonomy" id="926556"/>
    <lineage>
        <taxon>Bacteria</taxon>
        <taxon>Pseudomonadati</taxon>
        <taxon>Bacteroidota</taxon>
        <taxon>Cytophagia</taxon>
        <taxon>Cytophagales</taxon>
        <taxon>Cyclobacteriaceae</taxon>
        <taxon>Echinicola</taxon>
    </lineage>
</organism>
<dbReference type="EMBL" id="CP003346">
    <property type="protein sequence ID" value="AGA80759.1"/>
    <property type="molecule type" value="Genomic_DNA"/>
</dbReference>
<name>L0G3E1_ECHVK</name>